<dbReference type="CDD" id="cd07043">
    <property type="entry name" value="STAS_anti-anti-sigma_factors"/>
    <property type="match status" value="1"/>
</dbReference>
<dbReference type="SUPFAM" id="SSF52091">
    <property type="entry name" value="SpoIIaa-like"/>
    <property type="match status" value="1"/>
</dbReference>
<sequence length="102" mass="11229">MKGMQALKHTHVKRLNGTVVIKPHGDLTGGDETDELETLVDQLDAEGVKCLVINLSAVRIMNSLALSRVIRAHIKFTKRGARVLLCNLENRIEAVFVVAKLS</sequence>
<reference evidence="2 3" key="1">
    <citation type="journal article" date="2019" name="Nat. Microbiol.">
        <title>Mediterranean grassland soil C-N compound turnover is dependent on rainfall and depth, and is mediated by genomically divergent microorganisms.</title>
        <authorList>
            <person name="Diamond S."/>
            <person name="Andeer P.F."/>
            <person name="Li Z."/>
            <person name="Crits-Christoph A."/>
            <person name="Burstein D."/>
            <person name="Anantharaman K."/>
            <person name="Lane K.R."/>
            <person name="Thomas B.C."/>
            <person name="Pan C."/>
            <person name="Northen T.R."/>
            <person name="Banfield J.F."/>
        </authorList>
    </citation>
    <scope>NUCLEOTIDE SEQUENCE [LARGE SCALE GENOMIC DNA]</scope>
    <source>
        <strain evidence="2">WS_2</strain>
    </source>
</reference>
<protein>
    <submittedName>
        <fullName evidence="2">STAS domain-containing protein</fullName>
    </submittedName>
</protein>
<dbReference type="Pfam" id="PF01740">
    <property type="entry name" value="STAS"/>
    <property type="match status" value="1"/>
</dbReference>
<feature type="non-terminal residue" evidence="2">
    <location>
        <position position="102"/>
    </location>
</feature>
<organism evidence="2 3">
    <name type="scientific">Eiseniibacteriota bacterium</name>
    <dbReference type="NCBI Taxonomy" id="2212470"/>
    <lineage>
        <taxon>Bacteria</taxon>
        <taxon>Candidatus Eiseniibacteriota</taxon>
    </lineage>
</organism>
<gene>
    <name evidence="2" type="ORF">E6K72_10250</name>
</gene>
<dbReference type="PROSITE" id="PS50801">
    <property type="entry name" value="STAS"/>
    <property type="match status" value="1"/>
</dbReference>
<dbReference type="EMBL" id="VBOS01000366">
    <property type="protein sequence ID" value="TMQ51628.1"/>
    <property type="molecule type" value="Genomic_DNA"/>
</dbReference>
<dbReference type="AlphaFoldDB" id="A0A538SJT0"/>
<evidence type="ECO:0000259" key="1">
    <source>
        <dbReference type="PROSITE" id="PS50801"/>
    </source>
</evidence>
<dbReference type="InterPro" id="IPR002645">
    <property type="entry name" value="STAS_dom"/>
</dbReference>
<dbReference type="Gene3D" id="3.30.750.24">
    <property type="entry name" value="STAS domain"/>
    <property type="match status" value="1"/>
</dbReference>
<comment type="caution">
    <text evidence="2">The sequence shown here is derived from an EMBL/GenBank/DDBJ whole genome shotgun (WGS) entry which is preliminary data.</text>
</comment>
<feature type="domain" description="STAS" evidence="1">
    <location>
        <begin position="8"/>
        <end position="102"/>
    </location>
</feature>
<proteinExistence type="predicted"/>
<name>A0A538SJT0_UNCEI</name>
<dbReference type="InterPro" id="IPR036513">
    <property type="entry name" value="STAS_dom_sf"/>
</dbReference>
<accession>A0A538SJT0</accession>
<evidence type="ECO:0000313" key="3">
    <source>
        <dbReference type="Proteomes" id="UP000317716"/>
    </source>
</evidence>
<evidence type="ECO:0000313" key="2">
    <source>
        <dbReference type="EMBL" id="TMQ51628.1"/>
    </source>
</evidence>
<dbReference type="Proteomes" id="UP000317716">
    <property type="component" value="Unassembled WGS sequence"/>
</dbReference>